<dbReference type="STRING" id="1208324.P73_0170"/>
<dbReference type="InterPro" id="IPR051049">
    <property type="entry name" value="Dienelactone_hydrolase-like"/>
</dbReference>
<dbReference type="PANTHER" id="PTHR46623:SF6">
    <property type="entry name" value="ALPHA_BETA-HYDROLASES SUPERFAMILY PROTEIN"/>
    <property type="match status" value="1"/>
</dbReference>
<dbReference type="AlphaFoldDB" id="A0A0B5DUH4"/>
<dbReference type="EMBL" id="CP004393">
    <property type="protein sequence ID" value="AJE44885.1"/>
    <property type="molecule type" value="Genomic_DNA"/>
</dbReference>
<protein>
    <submittedName>
        <fullName evidence="2">Putative carboxymethylenebutenolidase</fullName>
    </submittedName>
</protein>
<feature type="domain" description="Dienelactone hydrolase" evidence="1">
    <location>
        <begin position="14"/>
        <end position="219"/>
    </location>
</feature>
<evidence type="ECO:0000313" key="2">
    <source>
        <dbReference type="EMBL" id="AJE44885.1"/>
    </source>
</evidence>
<evidence type="ECO:0000259" key="1">
    <source>
        <dbReference type="Pfam" id="PF01738"/>
    </source>
</evidence>
<gene>
    <name evidence="2" type="ORF">P73_0170</name>
</gene>
<dbReference type="HOGENOM" id="CLU_054590_7_3_5"/>
<dbReference type="GO" id="GO:0016787">
    <property type="term" value="F:hydrolase activity"/>
    <property type="evidence" value="ECO:0007669"/>
    <property type="project" value="InterPro"/>
</dbReference>
<sequence>MPQIELTASDGHVFGAYLAMPDTAPRGGVIVIQEIFGVNIHIRNICNRLAAEGYVAIAPAIFDRMEPGFESGYSPEEITRARAFVPRLDFDACMLDVDTARAELSQYGKVGITGFCLGGTIAFLAATRLSGIAAASGYYGRLIQDFADEVPRCPVQLHYGALDEGIPPENYEDVRARRPEVDLFVYEGADHGFNCDRRPSFEPVAAKLAWARTMELFAAEIG</sequence>
<accession>A0A0B5DUH4</accession>
<name>A0A0B5DUH4_9RHOB</name>
<proteinExistence type="predicted"/>
<dbReference type="Proteomes" id="UP000031521">
    <property type="component" value="Chromosome"/>
</dbReference>
<dbReference type="InterPro" id="IPR002925">
    <property type="entry name" value="Dienelactn_hydro"/>
</dbReference>
<dbReference type="InterPro" id="IPR029058">
    <property type="entry name" value="AB_hydrolase_fold"/>
</dbReference>
<reference evidence="2 3" key="1">
    <citation type="journal article" date="2014" name="Int. J. Syst. Evol. Microbiol.">
        <title>Celeribacter indicus sp. nov., a polycyclic aromatic hydrocarbon-degrading bacterium from deep-sea sediment and reclassification of Huaishuia halophila as Celeribacter halophilus comb. nov.</title>
        <authorList>
            <person name="Lai Q."/>
            <person name="Cao J."/>
            <person name="Yuan J."/>
            <person name="Li F."/>
            <person name="Shao Z."/>
        </authorList>
    </citation>
    <scope>NUCLEOTIDE SEQUENCE [LARGE SCALE GENOMIC DNA]</scope>
    <source>
        <strain evidence="2">P73</strain>
    </source>
</reference>
<dbReference type="PANTHER" id="PTHR46623">
    <property type="entry name" value="CARBOXYMETHYLENEBUTENOLIDASE-RELATED"/>
    <property type="match status" value="1"/>
</dbReference>
<dbReference type="SUPFAM" id="SSF53474">
    <property type="entry name" value="alpha/beta-Hydrolases"/>
    <property type="match status" value="1"/>
</dbReference>
<dbReference type="Pfam" id="PF01738">
    <property type="entry name" value="DLH"/>
    <property type="match status" value="1"/>
</dbReference>
<dbReference type="RefSeq" id="WP_043868055.1">
    <property type="nucleotide sequence ID" value="NZ_CP004393.1"/>
</dbReference>
<dbReference type="KEGG" id="cid:P73_0170"/>
<organism evidence="2 3">
    <name type="scientific">Celeribacter indicus</name>
    <dbReference type="NCBI Taxonomy" id="1208324"/>
    <lineage>
        <taxon>Bacteria</taxon>
        <taxon>Pseudomonadati</taxon>
        <taxon>Pseudomonadota</taxon>
        <taxon>Alphaproteobacteria</taxon>
        <taxon>Rhodobacterales</taxon>
        <taxon>Roseobacteraceae</taxon>
        <taxon>Celeribacter</taxon>
    </lineage>
</organism>
<evidence type="ECO:0000313" key="3">
    <source>
        <dbReference type="Proteomes" id="UP000031521"/>
    </source>
</evidence>
<dbReference type="Gene3D" id="3.40.50.1820">
    <property type="entry name" value="alpha/beta hydrolase"/>
    <property type="match status" value="1"/>
</dbReference>
<dbReference type="OrthoDB" id="9771666at2"/>
<keyword evidence="3" id="KW-1185">Reference proteome</keyword>